<feature type="non-terminal residue" evidence="2">
    <location>
        <position position="1"/>
    </location>
</feature>
<dbReference type="AlphaFoldDB" id="X0SFC8"/>
<protein>
    <submittedName>
        <fullName evidence="2">Uncharacterized protein</fullName>
    </submittedName>
</protein>
<evidence type="ECO:0000256" key="1">
    <source>
        <dbReference type="SAM" id="MobiDB-lite"/>
    </source>
</evidence>
<proteinExistence type="predicted"/>
<organism evidence="2">
    <name type="scientific">marine sediment metagenome</name>
    <dbReference type="NCBI Taxonomy" id="412755"/>
    <lineage>
        <taxon>unclassified sequences</taxon>
        <taxon>metagenomes</taxon>
        <taxon>ecological metagenomes</taxon>
    </lineage>
</organism>
<comment type="caution">
    <text evidence="2">The sequence shown here is derived from an EMBL/GenBank/DDBJ whole genome shotgun (WGS) entry which is preliminary data.</text>
</comment>
<sequence length="38" mass="4397">KELYEKAVQYGQEHKGQLEETHKKIQSLSEVGKELPTL</sequence>
<dbReference type="EMBL" id="BARS01000596">
    <property type="protein sequence ID" value="GAF79748.1"/>
    <property type="molecule type" value="Genomic_DNA"/>
</dbReference>
<reference evidence="2" key="1">
    <citation type="journal article" date="2014" name="Front. Microbiol.">
        <title>High frequency of phylogenetically diverse reductive dehalogenase-homologous genes in deep subseafloor sedimentary metagenomes.</title>
        <authorList>
            <person name="Kawai M."/>
            <person name="Futagami T."/>
            <person name="Toyoda A."/>
            <person name="Takaki Y."/>
            <person name="Nishi S."/>
            <person name="Hori S."/>
            <person name="Arai W."/>
            <person name="Tsubouchi T."/>
            <person name="Morono Y."/>
            <person name="Uchiyama I."/>
            <person name="Ito T."/>
            <person name="Fujiyama A."/>
            <person name="Inagaki F."/>
            <person name="Takami H."/>
        </authorList>
    </citation>
    <scope>NUCLEOTIDE SEQUENCE</scope>
    <source>
        <strain evidence="2">Expedition CK06-06</strain>
    </source>
</reference>
<feature type="region of interest" description="Disordered" evidence="1">
    <location>
        <begin position="12"/>
        <end position="38"/>
    </location>
</feature>
<name>X0SFC8_9ZZZZ</name>
<feature type="compositionally biased region" description="Basic and acidic residues" evidence="1">
    <location>
        <begin position="12"/>
        <end position="23"/>
    </location>
</feature>
<gene>
    <name evidence="2" type="ORF">S01H1_01390</name>
</gene>
<evidence type="ECO:0000313" key="2">
    <source>
        <dbReference type="EMBL" id="GAF79748.1"/>
    </source>
</evidence>
<accession>X0SFC8</accession>